<gene>
    <name evidence="2" type="ORF">E1757_07820</name>
</gene>
<keyword evidence="3" id="KW-1185">Reference proteome</keyword>
<evidence type="ECO:0000256" key="1">
    <source>
        <dbReference type="SAM" id="MobiDB-lite"/>
    </source>
</evidence>
<feature type="compositionally biased region" description="Basic residues" evidence="1">
    <location>
        <begin position="97"/>
        <end position="107"/>
    </location>
</feature>
<dbReference type="Proteomes" id="UP000295636">
    <property type="component" value="Unassembled WGS sequence"/>
</dbReference>
<reference evidence="2 3" key="1">
    <citation type="submission" date="2019-03" db="EMBL/GenBank/DDBJ databases">
        <title>This is whole genome sequence of Paenibacillus sp MS74 strain.</title>
        <authorList>
            <person name="Trinh H.N."/>
        </authorList>
    </citation>
    <scope>NUCLEOTIDE SEQUENCE [LARGE SCALE GENOMIC DNA]</scope>
    <source>
        <strain evidence="2 3">MS74</strain>
    </source>
</reference>
<dbReference type="AlphaFoldDB" id="A0A4R5KUV6"/>
<comment type="caution">
    <text evidence="2">The sequence shown here is derived from an EMBL/GenBank/DDBJ whole genome shotgun (WGS) entry which is preliminary data.</text>
</comment>
<name>A0A4R5KUV6_9BACL</name>
<organism evidence="2 3">
    <name type="scientific">Paenibacillus piri</name>
    <dbReference type="NCBI Taxonomy" id="2547395"/>
    <lineage>
        <taxon>Bacteria</taxon>
        <taxon>Bacillati</taxon>
        <taxon>Bacillota</taxon>
        <taxon>Bacilli</taxon>
        <taxon>Bacillales</taxon>
        <taxon>Paenibacillaceae</taxon>
        <taxon>Paenibacillus</taxon>
    </lineage>
</organism>
<evidence type="ECO:0000313" key="3">
    <source>
        <dbReference type="Proteomes" id="UP000295636"/>
    </source>
</evidence>
<proteinExistence type="predicted"/>
<accession>A0A4R5KUV6</accession>
<dbReference type="EMBL" id="SMRT01000002">
    <property type="protein sequence ID" value="TDF99723.1"/>
    <property type="molecule type" value="Genomic_DNA"/>
</dbReference>
<protein>
    <submittedName>
        <fullName evidence="2">Uncharacterized protein</fullName>
    </submittedName>
</protein>
<evidence type="ECO:0000313" key="2">
    <source>
        <dbReference type="EMBL" id="TDF99723.1"/>
    </source>
</evidence>
<feature type="region of interest" description="Disordered" evidence="1">
    <location>
        <begin position="83"/>
        <end position="107"/>
    </location>
</feature>
<sequence length="107" mass="12280">MNDNALEQLIQAASDQELAQLQATVQHGGYSAFHQLLESYKQLLKDMKDEQVQQVFEWVHKGARPGRVQSVLAAYMGGARTYSRHQVANHENDSRSGKKRRMANYYR</sequence>
<dbReference type="OrthoDB" id="2678291at2"/>
<dbReference type="RefSeq" id="WP_133226380.1">
    <property type="nucleotide sequence ID" value="NZ_SMRT01000002.1"/>
</dbReference>